<name>A0A0V1DY02_TRIPS</name>
<gene>
    <name evidence="1" type="ORF">T4A_5698</name>
</gene>
<dbReference type="AlphaFoldDB" id="A0A0V1DY02"/>
<organism evidence="1 2">
    <name type="scientific">Trichinella pseudospiralis</name>
    <name type="common">Parasitic roundworm</name>
    <dbReference type="NCBI Taxonomy" id="6337"/>
    <lineage>
        <taxon>Eukaryota</taxon>
        <taxon>Metazoa</taxon>
        <taxon>Ecdysozoa</taxon>
        <taxon>Nematoda</taxon>
        <taxon>Enoplea</taxon>
        <taxon>Dorylaimia</taxon>
        <taxon>Trichinellida</taxon>
        <taxon>Trichinellidae</taxon>
        <taxon>Trichinella</taxon>
    </lineage>
</organism>
<comment type="caution">
    <text evidence="1">The sequence shown here is derived from an EMBL/GenBank/DDBJ whole genome shotgun (WGS) entry which is preliminary data.</text>
</comment>
<accession>A0A0V1DY02</accession>
<evidence type="ECO:0000313" key="2">
    <source>
        <dbReference type="Proteomes" id="UP000054632"/>
    </source>
</evidence>
<protein>
    <submittedName>
        <fullName evidence="1">Uncharacterized protein</fullName>
    </submittedName>
</protein>
<evidence type="ECO:0000313" key="1">
    <source>
        <dbReference type="EMBL" id="KRY66448.1"/>
    </source>
</evidence>
<sequence>MTFWNFNQGNSPNQKPLSILEGPLTMNLGSAYFRDHSVSEIPKIHSKLSYLRMDSSDLRPAMY</sequence>
<proteinExistence type="predicted"/>
<dbReference type="EMBL" id="JYDR01000169">
    <property type="protein sequence ID" value="KRY66448.1"/>
    <property type="molecule type" value="Genomic_DNA"/>
</dbReference>
<reference evidence="1 2" key="1">
    <citation type="submission" date="2015-01" db="EMBL/GenBank/DDBJ databases">
        <title>Evolution of Trichinella species and genotypes.</title>
        <authorList>
            <person name="Korhonen P.K."/>
            <person name="Edoardo P."/>
            <person name="Giuseppe L.R."/>
            <person name="Gasser R.B."/>
        </authorList>
    </citation>
    <scope>NUCLEOTIDE SEQUENCE [LARGE SCALE GENOMIC DNA]</scope>
    <source>
        <strain evidence="1">ISS13</strain>
    </source>
</reference>
<dbReference type="Proteomes" id="UP000054632">
    <property type="component" value="Unassembled WGS sequence"/>
</dbReference>